<sequence>MSALNRRHRHLALLLALAGVAAVPLAARESPEATQLNQQLAALQANPDLREMAPYERVQAQQAIVALDDARRRDRERALFIAQRRVEIAEVAARTAYAQQQLHQLDRLRGDLLVEASQRDAARARQEAERMRIQAQIQAEEAERLRQSAEAESLARQDVEATLTTVTGQQTAKLSAAKQKDAKLAREEAELMSGAKLPPSKFDGDSEVFTLGASAFQSGTAKLSASGKTSLSALTAYLQATPKAKARIEGYGEANVPAQKRADAVRDALVAAGIPKSRLSAVAKGNASKSRALVLRVAL</sequence>
<comment type="caution">
    <text evidence="5">The sequence shown here is derived from an EMBL/GenBank/DDBJ whole genome shotgun (WGS) entry which is preliminary data.</text>
</comment>
<evidence type="ECO:0000256" key="3">
    <source>
        <dbReference type="SAM" id="SignalP"/>
    </source>
</evidence>
<feature type="signal peptide" evidence="3">
    <location>
        <begin position="1"/>
        <end position="26"/>
    </location>
</feature>
<dbReference type="Pfam" id="PF00691">
    <property type="entry name" value="OmpA"/>
    <property type="match status" value="1"/>
</dbReference>
<proteinExistence type="predicted"/>
<protein>
    <submittedName>
        <fullName evidence="5">Membrane protein</fullName>
    </submittedName>
</protein>
<name>A0A0R0CU27_9GAMM</name>
<dbReference type="InterPro" id="IPR036737">
    <property type="entry name" value="OmpA-like_sf"/>
</dbReference>
<dbReference type="EMBL" id="LDJL01000009">
    <property type="protein sequence ID" value="KRG69607.1"/>
    <property type="molecule type" value="Genomic_DNA"/>
</dbReference>
<dbReference type="Proteomes" id="UP000052052">
    <property type="component" value="Unassembled WGS sequence"/>
</dbReference>
<organism evidence="5 6">
    <name type="scientific">Pseudoxanthomonas dokdonensis</name>
    <dbReference type="NCBI Taxonomy" id="344882"/>
    <lineage>
        <taxon>Bacteria</taxon>
        <taxon>Pseudomonadati</taxon>
        <taxon>Pseudomonadota</taxon>
        <taxon>Gammaproteobacteria</taxon>
        <taxon>Lysobacterales</taxon>
        <taxon>Lysobacteraceae</taxon>
        <taxon>Pseudoxanthomonas</taxon>
    </lineage>
</organism>
<keyword evidence="2" id="KW-0175">Coiled coil</keyword>
<evidence type="ECO:0000313" key="5">
    <source>
        <dbReference type="EMBL" id="KRG69607.1"/>
    </source>
</evidence>
<keyword evidence="6" id="KW-1185">Reference proteome</keyword>
<dbReference type="AlphaFoldDB" id="A0A0R0CU27"/>
<evidence type="ECO:0000313" key="6">
    <source>
        <dbReference type="Proteomes" id="UP000052052"/>
    </source>
</evidence>
<dbReference type="GO" id="GO:0016020">
    <property type="term" value="C:membrane"/>
    <property type="evidence" value="ECO:0007669"/>
    <property type="project" value="UniProtKB-UniRule"/>
</dbReference>
<dbReference type="PROSITE" id="PS51123">
    <property type="entry name" value="OMPA_2"/>
    <property type="match status" value="1"/>
</dbReference>
<dbReference type="RefSeq" id="WP_057658306.1">
    <property type="nucleotide sequence ID" value="NZ_LDJL01000009.1"/>
</dbReference>
<dbReference type="InterPro" id="IPR006665">
    <property type="entry name" value="OmpA-like"/>
</dbReference>
<gene>
    <name evidence="5" type="ORF">ABB29_09040</name>
</gene>
<feature type="coiled-coil region" evidence="2">
    <location>
        <begin position="114"/>
        <end position="157"/>
    </location>
</feature>
<dbReference type="PATRIC" id="fig|344882.3.peg.3166"/>
<keyword evidence="3" id="KW-0732">Signal</keyword>
<feature type="domain" description="OmpA-like" evidence="4">
    <location>
        <begin position="203"/>
        <end position="299"/>
    </location>
</feature>
<evidence type="ECO:0000256" key="2">
    <source>
        <dbReference type="SAM" id="Coils"/>
    </source>
</evidence>
<dbReference type="SUPFAM" id="SSF103088">
    <property type="entry name" value="OmpA-like"/>
    <property type="match status" value="1"/>
</dbReference>
<reference evidence="5 6" key="1">
    <citation type="submission" date="2015-05" db="EMBL/GenBank/DDBJ databases">
        <title>Genome sequencing and analysis of members of genus Stenotrophomonas.</title>
        <authorList>
            <person name="Patil P.P."/>
            <person name="Midha S."/>
            <person name="Patil P.B."/>
        </authorList>
    </citation>
    <scope>NUCLEOTIDE SEQUENCE [LARGE SCALE GENOMIC DNA]</scope>
    <source>
        <strain evidence="5 6">DSM 21858</strain>
    </source>
</reference>
<feature type="chain" id="PRO_5006394570" evidence="3">
    <location>
        <begin position="27"/>
        <end position="299"/>
    </location>
</feature>
<evidence type="ECO:0000259" key="4">
    <source>
        <dbReference type="PROSITE" id="PS51123"/>
    </source>
</evidence>
<dbReference type="Gene3D" id="3.30.1330.60">
    <property type="entry name" value="OmpA-like domain"/>
    <property type="match status" value="1"/>
</dbReference>
<dbReference type="STRING" id="344882.ABB29_09040"/>
<accession>A0A0R0CU27</accession>
<dbReference type="OrthoDB" id="5976031at2"/>
<evidence type="ECO:0000256" key="1">
    <source>
        <dbReference type="PROSITE-ProRule" id="PRU00473"/>
    </source>
</evidence>
<keyword evidence="1" id="KW-0472">Membrane</keyword>